<feature type="transmembrane region" description="Helical" evidence="4">
    <location>
        <begin position="7"/>
        <end position="26"/>
    </location>
</feature>
<accession>A0A9P7F0G7</accession>
<dbReference type="InterPro" id="IPR029044">
    <property type="entry name" value="Nucleotide-diphossugar_trans"/>
</dbReference>
<dbReference type="Gene3D" id="3.90.550.10">
    <property type="entry name" value="Spore Coat Polysaccharide Biosynthesis Protein SpsA, Chain A"/>
    <property type="match status" value="1"/>
</dbReference>
<dbReference type="AlphaFoldDB" id="A0A9P7F0G7"/>
<dbReference type="Pfam" id="PF01793">
    <property type="entry name" value="Glyco_transf_15"/>
    <property type="match status" value="1"/>
</dbReference>
<dbReference type="RefSeq" id="XP_041288784.1">
    <property type="nucleotide sequence ID" value="XM_041443556.1"/>
</dbReference>
<evidence type="ECO:0000313" key="5">
    <source>
        <dbReference type="EMBL" id="KAG2098230.1"/>
    </source>
</evidence>
<dbReference type="OrthoDB" id="439943at2759"/>
<evidence type="ECO:0000256" key="1">
    <source>
        <dbReference type="ARBA" id="ARBA00007677"/>
    </source>
</evidence>
<feature type="active site" description="Nucleophile" evidence="3">
    <location>
        <position position="245"/>
    </location>
</feature>
<dbReference type="GeneID" id="64705815"/>
<dbReference type="GO" id="GO:0006487">
    <property type="term" value="P:protein N-linked glycosylation"/>
    <property type="evidence" value="ECO:0007669"/>
    <property type="project" value="TreeGrafter"/>
</dbReference>
<keyword evidence="4" id="KW-0472">Membrane</keyword>
<sequence>MMTLMHYILLVSGVIISIHYIMSFMYEEYGKKNELVRSQNLYKTPAPDEYCKPDSPVHLQDRKANTSIVVLEIMSSMKQLEDRFNRNYIWTLTNAMVKFGLIPSDHCHQPSWIDGEQASKSCDDMIKNDVIYGGRYWNMCRFNSGFFYRHELLQKYWYYWRVEPDIQLFCDMDYDTFLMMQDQNKVYGFTMAISEIPATIPTLWNVVKSFIDANPDLVTPGNVMEFLSDDGRESYSLCHFWSNFEIADLDFWQGKAYSKFFEYLDEQGGFYYDHWGDAPVHSIRAALFTKKEQIHLFNDIGYQHDPFKHCPQGDVHTKGKCWCDPDKSVDYQIYSCLNQYDKLFP</sequence>
<dbReference type="EMBL" id="JABBWM010000062">
    <property type="protein sequence ID" value="KAG2098230.1"/>
    <property type="molecule type" value="Genomic_DNA"/>
</dbReference>
<dbReference type="PANTHER" id="PTHR31121">
    <property type="entry name" value="ALPHA-1,2 MANNOSYLTRANSFERASE KTR1"/>
    <property type="match status" value="1"/>
</dbReference>
<proteinExistence type="inferred from homology"/>
<name>A0A9P7F0G7_9AGAM</name>
<dbReference type="PIRSF" id="PIRSF018153">
    <property type="entry name" value="Glyco_trans_15"/>
    <property type="match status" value="1"/>
</dbReference>
<dbReference type="Proteomes" id="UP000823399">
    <property type="component" value="Unassembled WGS sequence"/>
</dbReference>
<organism evidence="5 6">
    <name type="scientific">Suillus discolor</name>
    <dbReference type="NCBI Taxonomy" id="1912936"/>
    <lineage>
        <taxon>Eukaryota</taxon>
        <taxon>Fungi</taxon>
        <taxon>Dikarya</taxon>
        <taxon>Basidiomycota</taxon>
        <taxon>Agaricomycotina</taxon>
        <taxon>Agaricomycetes</taxon>
        <taxon>Agaricomycetidae</taxon>
        <taxon>Boletales</taxon>
        <taxon>Suillineae</taxon>
        <taxon>Suillaceae</taxon>
        <taxon>Suillus</taxon>
    </lineage>
</organism>
<dbReference type="SUPFAM" id="SSF53448">
    <property type="entry name" value="Nucleotide-diphospho-sugar transferases"/>
    <property type="match status" value="1"/>
</dbReference>
<gene>
    <name evidence="5" type="ORF">F5147DRAFT_816074</name>
</gene>
<evidence type="ECO:0000256" key="3">
    <source>
        <dbReference type="PIRSR" id="PIRSR018153-1"/>
    </source>
</evidence>
<keyword evidence="2" id="KW-0808">Transferase</keyword>
<dbReference type="InterPro" id="IPR002685">
    <property type="entry name" value="Glyco_trans_15"/>
</dbReference>
<dbReference type="GO" id="GO:0000032">
    <property type="term" value="P:cell wall mannoprotein biosynthetic process"/>
    <property type="evidence" value="ECO:0007669"/>
    <property type="project" value="TreeGrafter"/>
</dbReference>
<reference evidence="5" key="1">
    <citation type="journal article" date="2020" name="New Phytol.">
        <title>Comparative genomics reveals dynamic genome evolution in host specialist ectomycorrhizal fungi.</title>
        <authorList>
            <person name="Lofgren L.A."/>
            <person name="Nguyen N.H."/>
            <person name="Vilgalys R."/>
            <person name="Ruytinx J."/>
            <person name="Liao H.L."/>
            <person name="Branco S."/>
            <person name="Kuo A."/>
            <person name="LaButti K."/>
            <person name="Lipzen A."/>
            <person name="Andreopoulos W."/>
            <person name="Pangilinan J."/>
            <person name="Riley R."/>
            <person name="Hundley H."/>
            <person name="Na H."/>
            <person name="Barry K."/>
            <person name="Grigoriev I.V."/>
            <person name="Stajich J.E."/>
            <person name="Kennedy P.G."/>
        </authorList>
    </citation>
    <scope>NUCLEOTIDE SEQUENCE</scope>
    <source>
        <strain evidence="5">FC423</strain>
    </source>
</reference>
<keyword evidence="6" id="KW-1185">Reference proteome</keyword>
<comment type="caution">
    <text evidence="5">The sequence shown here is derived from an EMBL/GenBank/DDBJ whole genome shotgun (WGS) entry which is preliminary data.</text>
</comment>
<dbReference type="GO" id="GO:0005794">
    <property type="term" value="C:Golgi apparatus"/>
    <property type="evidence" value="ECO:0007669"/>
    <property type="project" value="TreeGrafter"/>
</dbReference>
<keyword evidence="4" id="KW-1133">Transmembrane helix</keyword>
<evidence type="ECO:0000313" key="6">
    <source>
        <dbReference type="Proteomes" id="UP000823399"/>
    </source>
</evidence>
<dbReference type="PANTHER" id="PTHR31121:SF6">
    <property type="entry name" value="ALPHA-1,2 MANNOSYLTRANSFERASE KTR1"/>
    <property type="match status" value="1"/>
</dbReference>
<evidence type="ECO:0000256" key="2">
    <source>
        <dbReference type="ARBA" id="ARBA00022679"/>
    </source>
</evidence>
<evidence type="ECO:0000256" key="4">
    <source>
        <dbReference type="SAM" id="Phobius"/>
    </source>
</evidence>
<protein>
    <submittedName>
        <fullName evidence="5">Glycosyltransferase family 15 protein</fullName>
    </submittedName>
</protein>
<dbReference type="GO" id="GO:0016020">
    <property type="term" value="C:membrane"/>
    <property type="evidence" value="ECO:0007669"/>
    <property type="project" value="InterPro"/>
</dbReference>
<dbReference type="GO" id="GO:0000026">
    <property type="term" value="F:alpha-1,2-mannosyltransferase activity"/>
    <property type="evidence" value="ECO:0007669"/>
    <property type="project" value="TreeGrafter"/>
</dbReference>
<comment type="similarity">
    <text evidence="1">Belongs to the glycosyltransferase 15 family.</text>
</comment>
<keyword evidence="4" id="KW-0812">Transmembrane</keyword>